<reference evidence="2 3" key="1">
    <citation type="submission" date="2021-06" db="EMBL/GenBank/DDBJ databases">
        <title>Caerostris extrusa draft genome.</title>
        <authorList>
            <person name="Kono N."/>
            <person name="Arakawa K."/>
        </authorList>
    </citation>
    <scope>NUCLEOTIDE SEQUENCE [LARGE SCALE GENOMIC DNA]</scope>
</reference>
<feature type="signal peptide" evidence="1">
    <location>
        <begin position="1"/>
        <end position="27"/>
    </location>
</feature>
<name>A0AAV4PCZ3_CAEEX</name>
<evidence type="ECO:0008006" key="4">
    <source>
        <dbReference type="Google" id="ProtNLM"/>
    </source>
</evidence>
<gene>
    <name evidence="2" type="ORF">CEXT_95181</name>
</gene>
<evidence type="ECO:0000313" key="2">
    <source>
        <dbReference type="EMBL" id="GIX95152.1"/>
    </source>
</evidence>
<organism evidence="2 3">
    <name type="scientific">Caerostris extrusa</name>
    <name type="common">Bark spider</name>
    <name type="synonym">Caerostris bankana</name>
    <dbReference type="NCBI Taxonomy" id="172846"/>
    <lineage>
        <taxon>Eukaryota</taxon>
        <taxon>Metazoa</taxon>
        <taxon>Ecdysozoa</taxon>
        <taxon>Arthropoda</taxon>
        <taxon>Chelicerata</taxon>
        <taxon>Arachnida</taxon>
        <taxon>Araneae</taxon>
        <taxon>Araneomorphae</taxon>
        <taxon>Entelegynae</taxon>
        <taxon>Araneoidea</taxon>
        <taxon>Araneidae</taxon>
        <taxon>Caerostris</taxon>
    </lineage>
</organism>
<dbReference type="EMBL" id="BPLR01004476">
    <property type="protein sequence ID" value="GIX95152.1"/>
    <property type="molecule type" value="Genomic_DNA"/>
</dbReference>
<dbReference type="Proteomes" id="UP001054945">
    <property type="component" value="Unassembled WGS sequence"/>
</dbReference>
<accession>A0AAV4PCZ3</accession>
<dbReference type="AlphaFoldDB" id="A0AAV4PCZ3"/>
<evidence type="ECO:0000313" key="3">
    <source>
        <dbReference type="Proteomes" id="UP001054945"/>
    </source>
</evidence>
<evidence type="ECO:0000256" key="1">
    <source>
        <dbReference type="SAM" id="SignalP"/>
    </source>
</evidence>
<keyword evidence="1" id="KW-0732">Signal</keyword>
<proteinExistence type="predicted"/>
<comment type="caution">
    <text evidence="2">The sequence shown here is derived from an EMBL/GenBank/DDBJ whole genome shotgun (WGS) entry which is preliminary data.</text>
</comment>
<protein>
    <recommendedName>
        <fullName evidence="4">Secreted protein</fullName>
    </recommendedName>
</protein>
<sequence>MLPEYIAGPHLLFALPCLLYLPGEVGSLPPLNPLPRPRGVCPPSYLVLGETNHRGHLPATFRICSAAERIAIQGCFSFAACRTNCVCSPTMKQEERIRQRMGTKRCCAGLLMAGLVPKCLLLQ</sequence>
<keyword evidence="3" id="KW-1185">Reference proteome</keyword>
<feature type="chain" id="PRO_5043517542" description="Secreted protein" evidence="1">
    <location>
        <begin position="28"/>
        <end position="123"/>
    </location>
</feature>